<dbReference type="Gene3D" id="2.40.30.10">
    <property type="entry name" value="Translation factors"/>
    <property type="match status" value="1"/>
</dbReference>
<dbReference type="PANTHER" id="PTHR19370:SF184">
    <property type="entry name" value="NADH-CYTOCHROME B5 REDUCTASE-LIKE"/>
    <property type="match status" value="1"/>
</dbReference>
<evidence type="ECO:0000256" key="4">
    <source>
        <dbReference type="ARBA" id="ARBA00022827"/>
    </source>
</evidence>
<dbReference type="Proteomes" id="UP000770661">
    <property type="component" value="Unassembled WGS sequence"/>
</dbReference>
<keyword evidence="4 7" id="KW-0274">FAD</keyword>
<dbReference type="PRINTS" id="PR00371">
    <property type="entry name" value="FPNCR"/>
</dbReference>
<feature type="binding site" evidence="7">
    <location>
        <position position="194"/>
    </location>
    <ligand>
        <name>FAD</name>
        <dbReference type="ChEBI" id="CHEBI:57692"/>
    </ligand>
</feature>
<dbReference type="Pfam" id="PF00175">
    <property type="entry name" value="NAD_binding_1"/>
    <property type="match status" value="1"/>
</dbReference>
<dbReference type="InterPro" id="IPR008333">
    <property type="entry name" value="Cbr1-like_FAD-bd_dom"/>
</dbReference>
<dbReference type="Pfam" id="PF00970">
    <property type="entry name" value="FAD_binding_6"/>
    <property type="match status" value="1"/>
</dbReference>
<dbReference type="Pfam" id="PF09791">
    <property type="entry name" value="Oxidored-like"/>
    <property type="match status" value="1"/>
</dbReference>
<feature type="binding site" evidence="7">
    <location>
        <position position="219"/>
    </location>
    <ligand>
        <name>FAD</name>
        <dbReference type="ChEBI" id="CHEBI:57692"/>
    </ligand>
</feature>
<dbReference type="SUPFAM" id="SSF52343">
    <property type="entry name" value="Ferredoxin reductase-like, C-terminal NADP-linked domain"/>
    <property type="match status" value="1"/>
</dbReference>
<comment type="catalytic activity">
    <reaction evidence="8">
        <text>2 Fe(III)-[cytochrome b5] + NADH = 2 Fe(II)-[cytochrome b5] + NAD(+) + H(+)</text>
        <dbReference type="Rhea" id="RHEA:46680"/>
        <dbReference type="Rhea" id="RHEA-COMP:10438"/>
        <dbReference type="Rhea" id="RHEA-COMP:10439"/>
        <dbReference type="ChEBI" id="CHEBI:15378"/>
        <dbReference type="ChEBI" id="CHEBI:29033"/>
        <dbReference type="ChEBI" id="CHEBI:29034"/>
        <dbReference type="ChEBI" id="CHEBI:57540"/>
        <dbReference type="ChEBI" id="CHEBI:57945"/>
        <dbReference type="EC" id="1.6.2.2"/>
    </reaction>
</comment>
<keyword evidence="3 7" id="KW-0285">Flavoprotein</keyword>
<organism evidence="10 11">
    <name type="scientific">Chionoecetes opilio</name>
    <name type="common">Atlantic snow crab</name>
    <name type="synonym">Cancer opilio</name>
    <dbReference type="NCBI Taxonomy" id="41210"/>
    <lineage>
        <taxon>Eukaryota</taxon>
        <taxon>Metazoa</taxon>
        <taxon>Ecdysozoa</taxon>
        <taxon>Arthropoda</taxon>
        <taxon>Crustacea</taxon>
        <taxon>Multicrustacea</taxon>
        <taxon>Malacostraca</taxon>
        <taxon>Eumalacostraca</taxon>
        <taxon>Eucarida</taxon>
        <taxon>Decapoda</taxon>
        <taxon>Pleocyemata</taxon>
        <taxon>Brachyura</taxon>
        <taxon>Eubrachyura</taxon>
        <taxon>Majoidea</taxon>
        <taxon>Majidae</taxon>
        <taxon>Chionoecetes</taxon>
    </lineage>
</organism>
<dbReference type="EC" id="1.6.2.2" evidence="8"/>
<proteinExistence type="inferred from homology"/>
<protein>
    <recommendedName>
        <fullName evidence="8">NADH-cytochrome b5 reductase</fullName>
        <ecNumber evidence="8">1.6.2.2</ecNumber>
    </recommendedName>
</protein>
<dbReference type="PROSITE" id="PS51384">
    <property type="entry name" value="FAD_FR"/>
    <property type="match status" value="1"/>
</dbReference>
<dbReference type="InterPro" id="IPR039261">
    <property type="entry name" value="FNR_nucleotide-bd"/>
</dbReference>
<comment type="similarity">
    <text evidence="2 8">Belongs to the flavoprotein pyridine nucleotide cytochrome reductase family.</text>
</comment>
<evidence type="ECO:0000256" key="1">
    <source>
        <dbReference type="ARBA" id="ARBA00001974"/>
    </source>
</evidence>
<evidence type="ECO:0000313" key="11">
    <source>
        <dbReference type="Proteomes" id="UP000770661"/>
    </source>
</evidence>
<feature type="domain" description="FAD-binding FR-type" evidence="9">
    <location>
        <begin position="143"/>
        <end position="245"/>
    </location>
</feature>
<evidence type="ECO:0000256" key="8">
    <source>
        <dbReference type="RuleBase" id="RU361226"/>
    </source>
</evidence>
<sequence length="383" mass="43881">MWNEAGLVASNLDIKKIGTLAGPNVKSWNSRRWGQEIREHSPLVPSHQIVGDVNPLKTERLTNAHHLAILDLKMEDFPTCDRPGGPAAPQPRAPHPSDCCGTGCCPCVHDIYEHDLKAWQRQRDLIRNGKQEERLISAALEPHKWTEFEIIRIDRVNSSTFLYSFKIADNQTLGIQVGQHIIVKQEKNGRVYTRQYTPVTDVDKQGVFEVLIKIYPNGKVTQIIKEWKMGDLIPWRGPFGDFLYATNTYKRVLMLAAGTGIAPMHQIIKKVVENEDDETSVKLYYASKTFSDVLLRESLAEFCQYWNFTMRYYLSDESDVRGNRRYREEVEARRVGKAEVQEELERGPLHSTLVLVCGTKSFEKDMVNSAKNANIPDENIYKF</sequence>
<dbReference type="CDD" id="cd06183">
    <property type="entry name" value="cyt_b5_reduct_like"/>
    <property type="match status" value="1"/>
</dbReference>
<keyword evidence="11" id="KW-1185">Reference proteome</keyword>
<evidence type="ECO:0000256" key="7">
    <source>
        <dbReference type="PIRSR" id="PIRSR601834-1"/>
    </source>
</evidence>
<reference evidence="10" key="1">
    <citation type="submission" date="2020-07" db="EMBL/GenBank/DDBJ databases">
        <title>The High-quality genome of the commercially important snow crab, Chionoecetes opilio.</title>
        <authorList>
            <person name="Jeong J.-H."/>
            <person name="Ryu S."/>
        </authorList>
    </citation>
    <scope>NUCLEOTIDE SEQUENCE</scope>
    <source>
        <strain evidence="10">MADBK_172401_WGS</strain>
        <tissue evidence="10">Digestive gland</tissue>
    </source>
</reference>
<gene>
    <name evidence="10" type="primary">Cyb5rl</name>
    <name evidence="10" type="ORF">GWK47_028508</name>
</gene>
<feature type="binding site" evidence="7">
    <location>
        <position position="220"/>
    </location>
    <ligand>
        <name>FAD</name>
        <dbReference type="ChEBI" id="CHEBI:57692"/>
    </ligand>
</feature>
<comment type="cofactor">
    <cofactor evidence="1 7 8">
        <name>FAD</name>
        <dbReference type="ChEBI" id="CHEBI:57692"/>
    </cofactor>
</comment>
<dbReference type="InterPro" id="IPR001433">
    <property type="entry name" value="OxRdtase_FAD/NAD-bd"/>
</dbReference>
<feature type="binding site" evidence="7">
    <location>
        <position position="211"/>
    </location>
    <ligand>
        <name>FAD</name>
        <dbReference type="ChEBI" id="CHEBI:57692"/>
    </ligand>
</feature>
<dbReference type="InterPro" id="IPR001709">
    <property type="entry name" value="Flavoprot_Pyr_Nucl_cyt_Rdtase"/>
</dbReference>
<name>A0A8J4YL21_CHIOP</name>
<dbReference type="GO" id="GO:0090524">
    <property type="term" value="F:cytochrome-b5 reductase activity, acting on NADH"/>
    <property type="evidence" value="ECO:0007669"/>
    <property type="project" value="UniProtKB-EC"/>
</dbReference>
<dbReference type="InterPro" id="IPR017927">
    <property type="entry name" value="FAD-bd_FR_type"/>
</dbReference>
<evidence type="ECO:0000256" key="3">
    <source>
        <dbReference type="ARBA" id="ARBA00022630"/>
    </source>
</evidence>
<dbReference type="InterPro" id="IPR019180">
    <property type="entry name" value="Oxidoreductase-like_N"/>
</dbReference>
<dbReference type="PRINTS" id="PR00406">
    <property type="entry name" value="CYTB5RDTASE"/>
</dbReference>
<comment type="caution">
    <text evidence="10">The sequence shown here is derived from an EMBL/GenBank/DDBJ whole genome shotgun (WGS) entry which is preliminary data.</text>
</comment>
<dbReference type="PANTHER" id="PTHR19370">
    <property type="entry name" value="NADH-CYTOCHROME B5 REDUCTASE"/>
    <property type="match status" value="1"/>
</dbReference>
<evidence type="ECO:0000259" key="9">
    <source>
        <dbReference type="PROSITE" id="PS51384"/>
    </source>
</evidence>
<feature type="binding site" evidence="7">
    <location>
        <position position="213"/>
    </location>
    <ligand>
        <name>FAD</name>
        <dbReference type="ChEBI" id="CHEBI:57692"/>
    </ligand>
</feature>
<dbReference type="InterPro" id="IPR017938">
    <property type="entry name" value="Riboflavin_synthase-like_b-brl"/>
</dbReference>
<dbReference type="SUPFAM" id="SSF63380">
    <property type="entry name" value="Riboflavin synthase domain-like"/>
    <property type="match status" value="1"/>
</dbReference>
<dbReference type="InterPro" id="IPR001834">
    <property type="entry name" value="CBR-like"/>
</dbReference>
<feature type="binding site" evidence="7">
    <location>
        <position position="196"/>
    </location>
    <ligand>
        <name>FAD</name>
        <dbReference type="ChEBI" id="CHEBI:57692"/>
    </ligand>
</feature>
<evidence type="ECO:0000256" key="6">
    <source>
        <dbReference type="ARBA" id="ARBA00023027"/>
    </source>
</evidence>
<evidence type="ECO:0000256" key="2">
    <source>
        <dbReference type="ARBA" id="ARBA00006105"/>
    </source>
</evidence>
<dbReference type="AlphaFoldDB" id="A0A8J4YL21"/>
<evidence type="ECO:0000313" key="10">
    <source>
        <dbReference type="EMBL" id="KAG0730298.1"/>
    </source>
</evidence>
<keyword evidence="5 8" id="KW-0560">Oxidoreductase</keyword>
<keyword evidence="6 8" id="KW-0520">NAD</keyword>
<accession>A0A8J4YL21</accession>
<evidence type="ECO:0000256" key="5">
    <source>
        <dbReference type="ARBA" id="ARBA00023002"/>
    </source>
</evidence>
<dbReference type="Gene3D" id="3.40.50.80">
    <property type="entry name" value="Nucleotide-binding domain of ferredoxin-NADP reductase (FNR) module"/>
    <property type="match status" value="1"/>
</dbReference>
<dbReference type="OrthoDB" id="432685at2759"/>
<dbReference type="EMBL" id="JACEEZ010000289">
    <property type="protein sequence ID" value="KAG0730298.1"/>
    <property type="molecule type" value="Genomic_DNA"/>
</dbReference>